<protein>
    <submittedName>
        <fullName evidence="1">Uncharacterized protein</fullName>
    </submittedName>
</protein>
<organism evidence="1 2">
    <name type="scientific">Candidatus Dormiibacter inghamiae</name>
    <dbReference type="NCBI Taxonomy" id="3127013"/>
    <lineage>
        <taxon>Bacteria</taxon>
        <taxon>Bacillati</taxon>
        <taxon>Candidatus Dormiibacterota</taxon>
        <taxon>Candidatus Dormibacteria</taxon>
        <taxon>Candidatus Dormibacterales</taxon>
        <taxon>Candidatus Dormibacteraceae</taxon>
        <taxon>Candidatus Dormiibacter</taxon>
    </lineage>
</organism>
<evidence type="ECO:0000313" key="2">
    <source>
        <dbReference type="Proteomes" id="UP000620075"/>
    </source>
</evidence>
<sequence>MGNPPLLPEVAEADAAGEVAAVYEEIRATLGIPFVGLIYRNLAVEPGRLASAWGQLQPFFADPATWRVAARLHWQEGDTPPLPAVAELTSLGLDERFFDRAVATLDAYDRANRLNLLGLTALLRPRGWDDSADGGAGSCCCRNLGPPRRAAAAAGGRRAAGG</sequence>
<dbReference type="InterPro" id="IPR029032">
    <property type="entry name" value="AhpD-like"/>
</dbReference>
<dbReference type="AlphaFoldDB" id="A0A934KCB3"/>
<name>A0A934KCB3_9BACT</name>
<gene>
    <name evidence="1" type="ORF">JF888_11745</name>
</gene>
<accession>A0A934KCB3</accession>
<dbReference type="Gene3D" id="1.20.1290.10">
    <property type="entry name" value="AhpD-like"/>
    <property type="match status" value="1"/>
</dbReference>
<evidence type="ECO:0000313" key="1">
    <source>
        <dbReference type="EMBL" id="MBJ7603849.1"/>
    </source>
</evidence>
<comment type="caution">
    <text evidence="1">The sequence shown here is derived from an EMBL/GenBank/DDBJ whole genome shotgun (WGS) entry which is preliminary data.</text>
</comment>
<dbReference type="Proteomes" id="UP000620075">
    <property type="component" value="Unassembled WGS sequence"/>
</dbReference>
<dbReference type="EMBL" id="JAEKNQ010000044">
    <property type="protein sequence ID" value="MBJ7603849.1"/>
    <property type="molecule type" value="Genomic_DNA"/>
</dbReference>
<reference evidence="1 2" key="1">
    <citation type="submission" date="2020-10" db="EMBL/GenBank/DDBJ databases">
        <title>Ca. Dormibacterota MAGs.</title>
        <authorList>
            <person name="Montgomery K."/>
        </authorList>
    </citation>
    <scope>NUCLEOTIDE SEQUENCE [LARGE SCALE GENOMIC DNA]</scope>
    <source>
        <strain evidence="1">SC8811_S16_3</strain>
    </source>
</reference>
<dbReference type="RefSeq" id="WP_338180526.1">
    <property type="nucleotide sequence ID" value="NZ_JAEKNQ010000044.1"/>
</dbReference>
<proteinExistence type="predicted"/>